<dbReference type="InterPro" id="IPR003386">
    <property type="entry name" value="LACT/PDAT_acylTrfase"/>
</dbReference>
<dbReference type="GeneID" id="107433698"/>
<dbReference type="Pfam" id="PF02450">
    <property type="entry name" value="LCAT"/>
    <property type="match status" value="2"/>
</dbReference>
<evidence type="ECO:0000256" key="1">
    <source>
        <dbReference type="SAM" id="SignalP"/>
    </source>
</evidence>
<evidence type="ECO:0000313" key="3">
    <source>
        <dbReference type="RefSeq" id="XP_015900507.1"/>
    </source>
</evidence>
<gene>
    <name evidence="3" type="primary">LOC107433698</name>
</gene>
<protein>
    <submittedName>
        <fullName evidence="3">Lecithin-cholesterol Acyltransferase-like 1</fullName>
    </submittedName>
</protein>
<dbReference type="AlphaFoldDB" id="A0A6P3ZXK8"/>
<keyword evidence="2" id="KW-1185">Reference proteome</keyword>
<dbReference type="InterPro" id="IPR029058">
    <property type="entry name" value="AB_hydrolase_fold"/>
</dbReference>
<keyword evidence="3" id="KW-0808">Transferase</keyword>
<dbReference type="Gene3D" id="3.40.50.1820">
    <property type="entry name" value="alpha/beta hydrolase"/>
    <property type="match status" value="1"/>
</dbReference>
<feature type="chain" id="PRO_5044646935" evidence="1">
    <location>
        <begin position="23"/>
        <end position="435"/>
    </location>
</feature>
<keyword evidence="1" id="KW-0732">Signal</keyword>
<dbReference type="KEGG" id="zju:107433698"/>
<sequence length="435" mass="48190">MKELGWKLALLSTAMMLYTCQSSSSNLHPVILIPGIVGNQLEARLTSDYVPSSQSCKEPPQKLDDGWFRIWFDPSILLGPFTKCFSDRMMLYYDKDIDDYHNAPGVQIGVHRFGSTESLLFLNPALKDKTAYMARLVESLTEIGYEDGKTLFGAPYDFRYGLPAQGHPTHVGSKFLKDFKNLIEKASISNGGKPVILVSHSLGGLFALHLLNQNHLSWRQKFIKHFVALSAPWGGSVMEMLTFASGYTLGIPLIKPLQIREAERSWESNFWLLPNPNNFGGEKPLVVTPNATYSAHEISQFFIDIGYPQGVYPYATRTMPLILEKLDAPGVPVTCIIGSGVKTPETLFYGETGYDKQPKIVYGDGDGTVNMVSLLALESMWASEKNQILQVLKVDGVDHLSILKDNVALSKIVDVISGINSELISYVENIGVMGQ</sequence>
<feature type="signal peptide" evidence="1">
    <location>
        <begin position="1"/>
        <end position="22"/>
    </location>
</feature>
<accession>A0A6P3ZXK8</accession>
<proteinExistence type="predicted"/>
<keyword evidence="3" id="KW-0012">Acyltransferase</keyword>
<organism evidence="2 3">
    <name type="scientific">Ziziphus jujuba</name>
    <name type="common">Chinese jujube</name>
    <name type="synonym">Ziziphus sativa</name>
    <dbReference type="NCBI Taxonomy" id="326968"/>
    <lineage>
        <taxon>Eukaryota</taxon>
        <taxon>Viridiplantae</taxon>
        <taxon>Streptophyta</taxon>
        <taxon>Embryophyta</taxon>
        <taxon>Tracheophyta</taxon>
        <taxon>Spermatophyta</taxon>
        <taxon>Magnoliopsida</taxon>
        <taxon>eudicotyledons</taxon>
        <taxon>Gunneridae</taxon>
        <taxon>Pentapetalae</taxon>
        <taxon>rosids</taxon>
        <taxon>fabids</taxon>
        <taxon>Rosales</taxon>
        <taxon>Rhamnaceae</taxon>
        <taxon>Paliureae</taxon>
        <taxon>Ziziphus</taxon>
    </lineage>
</organism>
<dbReference type="RefSeq" id="XP_015900507.1">
    <property type="nucleotide sequence ID" value="XM_016045021.2"/>
</dbReference>
<reference evidence="3" key="1">
    <citation type="submission" date="2025-04" db="UniProtKB">
        <authorList>
            <consortium name="RefSeq"/>
        </authorList>
    </citation>
    <scope>IDENTIFICATION</scope>
    <source>
        <tissue evidence="3">In vitro plantlets</tissue>
    </source>
</reference>
<dbReference type="Proteomes" id="UP001652623">
    <property type="component" value="Chromosome 5"/>
</dbReference>
<name>A0A6P3ZXK8_ZIZJJ</name>
<dbReference type="SUPFAM" id="SSF53474">
    <property type="entry name" value="alpha/beta-Hydrolases"/>
    <property type="match status" value="1"/>
</dbReference>
<dbReference type="GO" id="GO:0008374">
    <property type="term" value="F:O-acyltransferase activity"/>
    <property type="evidence" value="ECO:0007669"/>
    <property type="project" value="InterPro"/>
</dbReference>
<evidence type="ECO:0000313" key="2">
    <source>
        <dbReference type="Proteomes" id="UP001652623"/>
    </source>
</evidence>
<dbReference type="PANTHER" id="PTHR11440">
    <property type="entry name" value="LECITHIN-CHOLESTEROL ACYLTRANSFERASE-RELATED"/>
    <property type="match status" value="1"/>
</dbReference>
<dbReference type="GO" id="GO:0006629">
    <property type="term" value="P:lipid metabolic process"/>
    <property type="evidence" value="ECO:0007669"/>
    <property type="project" value="InterPro"/>
</dbReference>